<proteinExistence type="predicted"/>
<dbReference type="Proteomes" id="UP001558652">
    <property type="component" value="Unassembled WGS sequence"/>
</dbReference>
<dbReference type="AlphaFoldDB" id="A0ABD0YTA2"/>
<comment type="caution">
    <text evidence="2">The sequence shown here is derived from an EMBL/GenBank/DDBJ whole genome shotgun (WGS) entry which is preliminary data.</text>
</comment>
<protein>
    <submittedName>
        <fullName evidence="2">Uncharacterized protein</fullName>
    </submittedName>
</protein>
<keyword evidence="3" id="KW-1185">Reference proteome</keyword>
<gene>
    <name evidence="2" type="ORF">AAG570_002760</name>
</gene>
<dbReference type="EMBL" id="JBFDAA010000013">
    <property type="protein sequence ID" value="KAL1122429.1"/>
    <property type="molecule type" value="Genomic_DNA"/>
</dbReference>
<accession>A0ABD0YTA2</accession>
<evidence type="ECO:0000256" key="1">
    <source>
        <dbReference type="SAM" id="MobiDB-lite"/>
    </source>
</evidence>
<feature type="region of interest" description="Disordered" evidence="1">
    <location>
        <begin position="171"/>
        <end position="197"/>
    </location>
</feature>
<feature type="region of interest" description="Disordered" evidence="1">
    <location>
        <begin position="1"/>
        <end position="20"/>
    </location>
</feature>
<sequence>MASKRRNMFHKNKTQETTENGLSPPAVCPCLGALTPLLTVVGGTTDDGCLLLLHPAILTFFSIKDNKSHVLLSVASRLLSLSNMFGACTPSSATLRKRAIAIDSCGVSVSSTGRVSGCQGALTTRAALILTPVQKSDTSTRLPLPSGYSLLSGSLASGGRDGVAELGRQLVGGAGHQPPASTRAVHPTPPVPPPSDGSLVFPNCSVVSELAYIRSMLAPPPPRSLLCPTVHSFPERVRRVFKNNLRMATGYLNF</sequence>
<evidence type="ECO:0000313" key="2">
    <source>
        <dbReference type="EMBL" id="KAL1122429.1"/>
    </source>
</evidence>
<name>A0ABD0YTA2_9HEMI</name>
<organism evidence="2 3">
    <name type="scientific">Ranatra chinensis</name>
    <dbReference type="NCBI Taxonomy" id="642074"/>
    <lineage>
        <taxon>Eukaryota</taxon>
        <taxon>Metazoa</taxon>
        <taxon>Ecdysozoa</taxon>
        <taxon>Arthropoda</taxon>
        <taxon>Hexapoda</taxon>
        <taxon>Insecta</taxon>
        <taxon>Pterygota</taxon>
        <taxon>Neoptera</taxon>
        <taxon>Paraneoptera</taxon>
        <taxon>Hemiptera</taxon>
        <taxon>Heteroptera</taxon>
        <taxon>Panheteroptera</taxon>
        <taxon>Nepomorpha</taxon>
        <taxon>Nepidae</taxon>
        <taxon>Ranatrinae</taxon>
        <taxon>Ranatra</taxon>
    </lineage>
</organism>
<evidence type="ECO:0000313" key="3">
    <source>
        <dbReference type="Proteomes" id="UP001558652"/>
    </source>
</evidence>
<reference evidence="2 3" key="1">
    <citation type="submission" date="2024-07" db="EMBL/GenBank/DDBJ databases">
        <title>Chromosome-level genome assembly of the water stick insect Ranatra chinensis (Heteroptera: Nepidae).</title>
        <authorList>
            <person name="Liu X."/>
        </authorList>
    </citation>
    <scope>NUCLEOTIDE SEQUENCE [LARGE SCALE GENOMIC DNA]</scope>
    <source>
        <strain evidence="2">Cailab_2021Rc</strain>
        <tissue evidence="2">Muscle</tissue>
    </source>
</reference>
<feature type="compositionally biased region" description="Basic residues" evidence="1">
    <location>
        <begin position="1"/>
        <end position="12"/>
    </location>
</feature>